<dbReference type="GO" id="GO:0008198">
    <property type="term" value="F:ferrous iron binding"/>
    <property type="evidence" value="ECO:0007669"/>
    <property type="project" value="InterPro"/>
</dbReference>
<name>A0A2G7TBW0_9FLAO</name>
<sequence length="281" mass="30796">MAHLIGGLGTSHIPAIGNAIHKGLQNEPYWKPFFDGFPPIREWLAAQRPDVVVMFYNDHGLNFFLDKMPTFAVGAAERYCNADEGWGIPTLAPLRGHTELSWHLIESLVGEDFDVVSCQEMLVDHACTLPLKLFWPEGDCPVAVVPVCINTVQFPLPSARRCYALGQAVGRAIARWNSDQRVAVIASGGLSHQLDGERAGFINKAFDLQFLESMATNPEWATQFSVHELVEKTGTQGVELLMWLAMRGALSAAAPGVRRVHGNYHIPISNTATALLALEAV</sequence>
<accession>A0A2G7TBW0</accession>
<keyword evidence="2" id="KW-0560">Oxidoreductase</keyword>
<dbReference type="NCBIfam" id="NF009902">
    <property type="entry name" value="PRK13365.1"/>
    <property type="match status" value="1"/>
</dbReference>
<proteinExistence type="predicted"/>
<dbReference type="InterPro" id="IPR004183">
    <property type="entry name" value="Xdiol_dOase_suB"/>
</dbReference>
<dbReference type="Pfam" id="PF02900">
    <property type="entry name" value="LigB"/>
    <property type="match status" value="1"/>
</dbReference>
<reference evidence="2" key="1">
    <citation type="submission" date="2017-10" db="EMBL/GenBank/DDBJ databases">
        <title>Chryseobacterium sp. B5 is a hydrocarbonoclastic and plant growth promoting bacterium.</title>
        <authorList>
            <person name="Thijs S."/>
            <person name="Gkorezis P."/>
            <person name="Van Hamme J."/>
        </authorList>
    </citation>
    <scope>NUCLEOTIDE SEQUENCE</scope>
    <source>
        <strain evidence="2">B5</strain>
    </source>
</reference>
<dbReference type="EMBL" id="PEKC01000003">
    <property type="protein sequence ID" value="PII37389.1"/>
    <property type="molecule type" value="Genomic_DNA"/>
</dbReference>
<evidence type="ECO:0000259" key="1">
    <source>
        <dbReference type="Pfam" id="PF02900"/>
    </source>
</evidence>
<keyword evidence="2" id="KW-0223">Dioxygenase</keyword>
<dbReference type="CDD" id="cd07949">
    <property type="entry name" value="PCA_45_Doxase_B_like_1"/>
    <property type="match status" value="1"/>
</dbReference>
<gene>
    <name evidence="2" type="ORF">CTI11_01515</name>
</gene>
<dbReference type="GO" id="GO:0016702">
    <property type="term" value="F:oxidoreductase activity, acting on single donors with incorporation of molecular oxygen, incorporation of two atoms of oxygen"/>
    <property type="evidence" value="ECO:0007669"/>
    <property type="project" value="UniProtKB-ARBA"/>
</dbReference>
<comment type="caution">
    <text evidence="2">The sequence shown here is derived from an EMBL/GenBank/DDBJ whole genome shotgun (WGS) entry which is preliminary data.</text>
</comment>
<dbReference type="NCBIfam" id="NF009901">
    <property type="entry name" value="PRK13364.1"/>
    <property type="match status" value="1"/>
</dbReference>
<dbReference type="Gene3D" id="3.40.830.10">
    <property type="entry name" value="LigB-like"/>
    <property type="match status" value="1"/>
</dbReference>
<evidence type="ECO:0000313" key="2">
    <source>
        <dbReference type="EMBL" id="PII37389.1"/>
    </source>
</evidence>
<protein>
    <submittedName>
        <fullName evidence="2">Protocatechuate 3,4-dioxygenase</fullName>
    </submittedName>
</protein>
<feature type="domain" description="Extradiol ring-cleavage dioxygenase class III enzyme subunit B" evidence="1">
    <location>
        <begin position="8"/>
        <end position="271"/>
    </location>
</feature>
<dbReference type="AlphaFoldDB" id="A0A2G7TBW0"/>
<dbReference type="SUPFAM" id="SSF53213">
    <property type="entry name" value="LigB-like"/>
    <property type="match status" value="1"/>
</dbReference>
<organism evidence="2">
    <name type="scientific">Chryseobacterium sp. B5</name>
    <dbReference type="NCBI Taxonomy" id="2050562"/>
    <lineage>
        <taxon>Bacteria</taxon>
        <taxon>Pseudomonadati</taxon>
        <taxon>Bacteroidota</taxon>
        <taxon>Flavobacteriia</taxon>
        <taxon>Flavobacteriales</taxon>
        <taxon>Weeksellaceae</taxon>
        <taxon>Chryseobacterium group</taxon>
        <taxon>Chryseobacterium</taxon>
    </lineage>
</organism>